<comment type="caution">
    <text evidence="2">The sequence shown here is derived from an EMBL/GenBank/DDBJ whole genome shotgun (WGS) entry which is preliminary data.</text>
</comment>
<keyword evidence="3" id="KW-1185">Reference proteome</keyword>
<dbReference type="EMBL" id="PVZG01000003">
    <property type="protein sequence ID" value="PRY31541.1"/>
    <property type="molecule type" value="Genomic_DNA"/>
</dbReference>
<feature type="transmembrane region" description="Helical" evidence="1">
    <location>
        <begin position="254"/>
        <end position="278"/>
    </location>
</feature>
<dbReference type="Proteomes" id="UP000239209">
    <property type="component" value="Unassembled WGS sequence"/>
</dbReference>
<feature type="transmembrane region" description="Helical" evidence="1">
    <location>
        <begin position="392"/>
        <end position="412"/>
    </location>
</feature>
<dbReference type="OrthoDB" id="4501073at2"/>
<sequence>MTAGPQEKAFTNVADGQANVGFQAQEVHIEGGYHVSDEDPPERQFEVGRRYLEISAPPEARELIMKAVARGYRNSRAYFYLALALLSGRTVQSLTDQELARLAHVRRWAAEHSEDPWARGINAVSSLLDSLPQTTAESPDPAAIGVVVKEFESLNPPLQESILNHLEVFLAGPHQDWTWQKTFATARRDRTANDRAERVWKFFQPKPAHPREVPPPPIRLGAKDYLRALGGSALLLVTGLVVIRYAWAHAWLRSAGYLLAVLGAATVAVRTGFTIRLARHRRRMARQRLTFTPRRTPAQSDRFASGMDRLFDRYFGRYLPSGAARETWLAETAGIRQTLRNELVELYREQGVEAKHVAWLVRFLASDVKRQWLSGELTAEPRSCRVSPSTRIAYGSAVFTVAVAGPLLLWQALVEAPFTTVIATVGVVVGTRLAIRGWLAILLEGHRHRDDLIRARRDFEDRRSAYDRWVRKLASKPTDAEMAHWLDCDRKVLVEDALRQYRLAAQDVIAHAFIEAPVPRCKRARVRKGPWRYSQYKLLLFLLTKDGVRQVKVTLDFETMEFGDQQRLTYQYNSVVAANVVDARSGEKKLSLTLTNNPRDELTITGEWPGMPEFGDDDRIAYRVSLDASGLERTLHVLEGIAAEGKEWITHEHRRERAGLRRLVAAMDD</sequence>
<keyword evidence="1" id="KW-0472">Membrane</keyword>
<evidence type="ECO:0000256" key="1">
    <source>
        <dbReference type="SAM" id="Phobius"/>
    </source>
</evidence>
<keyword evidence="1" id="KW-0812">Transmembrane</keyword>
<evidence type="ECO:0000313" key="3">
    <source>
        <dbReference type="Proteomes" id="UP000239209"/>
    </source>
</evidence>
<feature type="transmembrane region" description="Helical" evidence="1">
    <location>
        <begin position="418"/>
        <end position="439"/>
    </location>
</feature>
<organism evidence="2 3">
    <name type="scientific">Pseudosporangium ferrugineum</name>
    <dbReference type="NCBI Taxonomy" id="439699"/>
    <lineage>
        <taxon>Bacteria</taxon>
        <taxon>Bacillati</taxon>
        <taxon>Actinomycetota</taxon>
        <taxon>Actinomycetes</taxon>
        <taxon>Micromonosporales</taxon>
        <taxon>Micromonosporaceae</taxon>
        <taxon>Pseudosporangium</taxon>
    </lineage>
</organism>
<name>A0A2T0SDS4_9ACTN</name>
<keyword evidence="1" id="KW-1133">Transmembrane helix</keyword>
<feature type="transmembrane region" description="Helical" evidence="1">
    <location>
        <begin position="228"/>
        <end position="248"/>
    </location>
</feature>
<evidence type="ECO:0000313" key="2">
    <source>
        <dbReference type="EMBL" id="PRY31541.1"/>
    </source>
</evidence>
<dbReference type="RefSeq" id="WP_106125997.1">
    <property type="nucleotide sequence ID" value="NZ_PVZG01000003.1"/>
</dbReference>
<gene>
    <name evidence="2" type="ORF">CLV70_103429</name>
</gene>
<reference evidence="2 3" key="1">
    <citation type="submission" date="2018-03" db="EMBL/GenBank/DDBJ databases">
        <title>Genomic Encyclopedia of Archaeal and Bacterial Type Strains, Phase II (KMG-II): from individual species to whole genera.</title>
        <authorList>
            <person name="Goeker M."/>
        </authorList>
    </citation>
    <scope>NUCLEOTIDE SEQUENCE [LARGE SCALE GENOMIC DNA]</scope>
    <source>
        <strain evidence="2 3">DSM 45348</strain>
    </source>
</reference>
<dbReference type="AlphaFoldDB" id="A0A2T0SDS4"/>
<protein>
    <submittedName>
        <fullName evidence="2">Uncharacterized protein</fullName>
    </submittedName>
</protein>
<proteinExistence type="predicted"/>
<accession>A0A2T0SDS4</accession>